<dbReference type="PANTHER" id="PTHR46502">
    <property type="entry name" value="C2 DOMAIN-CONTAINING"/>
    <property type="match status" value="1"/>
</dbReference>
<keyword evidence="1" id="KW-0479">Metal-binding</keyword>
<evidence type="ECO:0000313" key="4">
    <source>
        <dbReference type="EMBL" id="MCL7027472.1"/>
    </source>
</evidence>
<feature type="domain" description="C2" evidence="3">
    <location>
        <begin position="1"/>
        <end position="114"/>
    </location>
</feature>
<gene>
    <name evidence="4" type="ORF">MKW94_010939</name>
</gene>
<organism evidence="4 5">
    <name type="scientific">Papaver nudicaule</name>
    <name type="common">Iceland poppy</name>
    <dbReference type="NCBI Taxonomy" id="74823"/>
    <lineage>
        <taxon>Eukaryota</taxon>
        <taxon>Viridiplantae</taxon>
        <taxon>Streptophyta</taxon>
        <taxon>Embryophyta</taxon>
        <taxon>Tracheophyta</taxon>
        <taxon>Spermatophyta</taxon>
        <taxon>Magnoliopsida</taxon>
        <taxon>Ranunculales</taxon>
        <taxon>Papaveraceae</taxon>
        <taxon>Papaveroideae</taxon>
        <taxon>Papaver</taxon>
    </lineage>
</organism>
<keyword evidence="5" id="KW-1185">Reference proteome</keyword>
<accession>A0AA41RVZ6</accession>
<dbReference type="GO" id="GO:0046872">
    <property type="term" value="F:metal ion binding"/>
    <property type="evidence" value="ECO:0007669"/>
    <property type="project" value="UniProtKB-KW"/>
</dbReference>
<dbReference type="SUPFAM" id="SSF49562">
    <property type="entry name" value="C2 domain (Calcium/lipid-binding domain, CaLB)"/>
    <property type="match status" value="1"/>
</dbReference>
<evidence type="ECO:0000256" key="2">
    <source>
        <dbReference type="ARBA" id="ARBA00022837"/>
    </source>
</evidence>
<protein>
    <recommendedName>
        <fullName evidence="3">C2 domain-containing protein</fullName>
    </recommendedName>
</protein>
<dbReference type="EMBL" id="JAJJMA010068638">
    <property type="protein sequence ID" value="MCL7027472.1"/>
    <property type="molecule type" value="Genomic_DNA"/>
</dbReference>
<dbReference type="SMART" id="SM00239">
    <property type="entry name" value="C2"/>
    <property type="match status" value="1"/>
</dbReference>
<dbReference type="PANTHER" id="PTHR46502:SF15">
    <property type="entry name" value="16 KDA PHLOEM PROTEIN 1"/>
    <property type="match status" value="1"/>
</dbReference>
<dbReference type="AlphaFoldDB" id="A0AA41RVZ6"/>
<dbReference type="Gene3D" id="2.60.40.150">
    <property type="entry name" value="C2 domain"/>
    <property type="match status" value="1"/>
</dbReference>
<evidence type="ECO:0000313" key="5">
    <source>
        <dbReference type="Proteomes" id="UP001177140"/>
    </source>
</evidence>
<name>A0AA41RVZ6_PAPNU</name>
<proteinExistence type="predicted"/>
<dbReference type="InterPro" id="IPR000008">
    <property type="entry name" value="C2_dom"/>
</dbReference>
<sequence>MVNGLLEVVLVDAAGFGDTECFLGGIDPYVLIKYKSHERESSVARGEGSKPVWNEKFNFRVQYPDDSGGRDPYKLFFKVMDKDTFSADDLIGQTVIYVEDLLALGVEKGRAEIHPRKYSVVGSNQSFNGGIRVGLIFTPNKVSEDETEEEFGGWRQAFHLHHGDDEEEE</sequence>
<dbReference type="InterPro" id="IPR035892">
    <property type="entry name" value="C2_domain_sf"/>
</dbReference>
<dbReference type="Proteomes" id="UP001177140">
    <property type="component" value="Unassembled WGS sequence"/>
</dbReference>
<dbReference type="PROSITE" id="PS50004">
    <property type="entry name" value="C2"/>
    <property type="match status" value="1"/>
</dbReference>
<comment type="caution">
    <text evidence="4">The sequence shown here is derived from an EMBL/GenBank/DDBJ whole genome shotgun (WGS) entry which is preliminary data.</text>
</comment>
<dbReference type="Pfam" id="PF00168">
    <property type="entry name" value="C2"/>
    <property type="match status" value="1"/>
</dbReference>
<keyword evidence="2" id="KW-0106">Calcium</keyword>
<reference evidence="4" key="1">
    <citation type="submission" date="2022-03" db="EMBL/GenBank/DDBJ databases">
        <title>A functionally conserved STORR gene fusion in Papaver species that diverged 16.8 million years ago.</title>
        <authorList>
            <person name="Catania T."/>
        </authorList>
    </citation>
    <scope>NUCLEOTIDE SEQUENCE</scope>
    <source>
        <strain evidence="4">S-191538</strain>
    </source>
</reference>
<evidence type="ECO:0000256" key="1">
    <source>
        <dbReference type="ARBA" id="ARBA00022723"/>
    </source>
</evidence>
<evidence type="ECO:0000259" key="3">
    <source>
        <dbReference type="PROSITE" id="PS50004"/>
    </source>
</evidence>